<name>A0AAW4WAE7_9FIRM</name>
<evidence type="ECO:0000313" key="1">
    <source>
        <dbReference type="EMBL" id="MCC2226326.1"/>
    </source>
</evidence>
<dbReference type="AlphaFoldDB" id="A0AAW4WAE7"/>
<proteinExistence type="predicted"/>
<dbReference type="Proteomes" id="UP001198612">
    <property type="component" value="Unassembled WGS sequence"/>
</dbReference>
<sequence>MAVRRTYYRDRWNEKKVWEVVKLVGGYYLRQYISGQQVGRGMKTSKKFIKSIGVFEFEEVGGIAG</sequence>
<accession>A0AAW4WAE7</accession>
<organism evidence="1 2">
    <name type="scientific">Blautia fusiformis</name>
    <dbReference type="NCBI Taxonomy" id="2881264"/>
    <lineage>
        <taxon>Bacteria</taxon>
        <taxon>Bacillati</taxon>
        <taxon>Bacillota</taxon>
        <taxon>Clostridia</taxon>
        <taxon>Lachnospirales</taxon>
        <taxon>Lachnospiraceae</taxon>
        <taxon>Blautia</taxon>
    </lineage>
</organism>
<reference evidence="1 2" key="1">
    <citation type="submission" date="2021-10" db="EMBL/GenBank/DDBJ databases">
        <title>Anaerobic single-cell dispensing facilitates the cultivation of human gut bacteria.</title>
        <authorList>
            <person name="Afrizal A."/>
        </authorList>
    </citation>
    <scope>NUCLEOTIDE SEQUENCE [LARGE SCALE GENOMIC DNA]</scope>
    <source>
        <strain evidence="1 2">CLA-AA-H217</strain>
    </source>
</reference>
<gene>
    <name evidence="1" type="ORF">LKD40_00615</name>
</gene>
<protein>
    <submittedName>
        <fullName evidence="1">Uncharacterized protein</fullName>
    </submittedName>
</protein>
<dbReference type="EMBL" id="JAJEQQ010000001">
    <property type="protein sequence ID" value="MCC2226326.1"/>
    <property type="molecule type" value="Genomic_DNA"/>
</dbReference>
<evidence type="ECO:0000313" key="2">
    <source>
        <dbReference type="Proteomes" id="UP001198612"/>
    </source>
</evidence>
<comment type="caution">
    <text evidence="1">The sequence shown here is derived from an EMBL/GenBank/DDBJ whole genome shotgun (WGS) entry which is preliminary data.</text>
</comment>
<keyword evidence="2" id="KW-1185">Reference proteome</keyword>
<dbReference type="RefSeq" id="WP_173735128.1">
    <property type="nucleotide sequence ID" value="NZ_JAJEQQ010000001.1"/>
</dbReference>